<evidence type="ECO:0000313" key="2">
    <source>
        <dbReference type="Proteomes" id="UP001238334"/>
    </source>
</evidence>
<dbReference type="EMBL" id="CP127247">
    <property type="protein sequence ID" value="WIY25801.1"/>
    <property type="molecule type" value="Genomic_DNA"/>
</dbReference>
<evidence type="ECO:0008006" key="3">
    <source>
        <dbReference type="Google" id="ProtNLM"/>
    </source>
</evidence>
<proteinExistence type="predicted"/>
<organism evidence="1 2">
    <name type="scientific">Parasedimentitalea psychrophila</name>
    <dbReference type="NCBI Taxonomy" id="2997337"/>
    <lineage>
        <taxon>Bacteria</taxon>
        <taxon>Pseudomonadati</taxon>
        <taxon>Pseudomonadota</taxon>
        <taxon>Alphaproteobacteria</taxon>
        <taxon>Rhodobacterales</taxon>
        <taxon>Paracoccaceae</taxon>
        <taxon>Parasedimentitalea</taxon>
    </lineage>
</organism>
<name>A0A9Y2P1P2_9RHOB</name>
<keyword evidence="2" id="KW-1185">Reference proteome</keyword>
<evidence type="ECO:0000313" key="1">
    <source>
        <dbReference type="EMBL" id="WIY25801.1"/>
    </source>
</evidence>
<dbReference type="AlphaFoldDB" id="A0A9Y2P1P2"/>
<gene>
    <name evidence="1" type="ORF">QPJ95_02355</name>
</gene>
<accession>A0A9Y2P1P2</accession>
<protein>
    <recommendedName>
        <fullName evidence="3">RidA family protein</fullName>
    </recommendedName>
</protein>
<dbReference type="KEGG" id="ppso:QPJ95_02355"/>
<sequence>MSTTKELVSSGYVYVPGVFQYSAGVAAMPGHTIERLRFADPVPLKEGFKRISEIIQAAGQPLKSFCACELRSPAPFDDAGFQSFNEIYAGTLKEWGLFDQDDNPVARSNVCPELNGPTEPSFHSFAFARPIVESSGRPSFIVSGSAEVPEGTDSYGGNAIAASDTSADGMRCKAQWVLGEMERRLTALGVTWQDTTATQIYSVYNIHNFLADDIVLRGAARHGVTWHYNRPPLTGLDYEMDCRSVSIERVI</sequence>
<dbReference type="Proteomes" id="UP001238334">
    <property type="component" value="Chromosome"/>
</dbReference>
<dbReference type="RefSeq" id="WP_270918221.1">
    <property type="nucleotide sequence ID" value="NZ_CP127247.1"/>
</dbReference>
<reference evidence="1 2" key="1">
    <citation type="submission" date="2023-06" db="EMBL/GenBank/DDBJ databases">
        <title>Parasedimentitalea psychrophila sp. nov., a psychrophilic bacterium isolated from deep-sea sediment.</title>
        <authorList>
            <person name="Li A."/>
        </authorList>
    </citation>
    <scope>NUCLEOTIDE SEQUENCE [LARGE SCALE GENOMIC DNA]</scope>
    <source>
        <strain evidence="1 2">QS115</strain>
    </source>
</reference>